<name>A0AAV5RZL7_MAUHU</name>
<evidence type="ECO:0000313" key="1">
    <source>
        <dbReference type="EMBL" id="GMM56870.1"/>
    </source>
</evidence>
<protein>
    <submittedName>
        <fullName evidence="1">Uncharacterized protein</fullName>
    </submittedName>
</protein>
<evidence type="ECO:0000313" key="2">
    <source>
        <dbReference type="Proteomes" id="UP001377567"/>
    </source>
</evidence>
<organism evidence="1 2">
    <name type="scientific">Maudiozyma humilis</name>
    <name type="common">Sour dough yeast</name>
    <name type="synonym">Kazachstania humilis</name>
    <dbReference type="NCBI Taxonomy" id="51915"/>
    <lineage>
        <taxon>Eukaryota</taxon>
        <taxon>Fungi</taxon>
        <taxon>Dikarya</taxon>
        <taxon>Ascomycota</taxon>
        <taxon>Saccharomycotina</taxon>
        <taxon>Saccharomycetes</taxon>
        <taxon>Saccharomycetales</taxon>
        <taxon>Saccharomycetaceae</taxon>
        <taxon>Maudiozyma</taxon>
    </lineage>
</organism>
<comment type="caution">
    <text evidence="1">The sequence shown here is derived from an EMBL/GenBank/DDBJ whole genome shotgun (WGS) entry which is preliminary data.</text>
</comment>
<dbReference type="AlphaFoldDB" id="A0AAV5RZL7"/>
<sequence length="199" mass="21469">MQRYAQEALIDTIISNAKDGKPLAIKKIKSQLELFTSLDKPRGFEAQTANGTILSLQLALATAFKVELKNQGSYTVSYDGDKNYSIIKVHEPSMKALGGERQEMANADVTIPRSYVTGLLTDTSFSSVVNLLGAHPASSEGCLPISASVTSTTTPLSVDGAMPLPTRVDQWVAATIDYVCRQMDSGIDHDVVNGYIGRR</sequence>
<gene>
    <name evidence="1" type="ORF">DAKH74_034860</name>
</gene>
<dbReference type="Proteomes" id="UP001377567">
    <property type="component" value="Unassembled WGS sequence"/>
</dbReference>
<dbReference type="EMBL" id="BTGD01000010">
    <property type="protein sequence ID" value="GMM56870.1"/>
    <property type="molecule type" value="Genomic_DNA"/>
</dbReference>
<reference evidence="1 2" key="1">
    <citation type="journal article" date="2023" name="Elife">
        <title>Identification of key yeast species and microbe-microbe interactions impacting larval growth of Drosophila in the wild.</title>
        <authorList>
            <person name="Mure A."/>
            <person name="Sugiura Y."/>
            <person name="Maeda R."/>
            <person name="Honda K."/>
            <person name="Sakurai N."/>
            <person name="Takahashi Y."/>
            <person name="Watada M."/>
            <person name="Katoh T."/>
            <person name="Gotoh A."/>
            <person name="Gotoh Y."/>
            <person name="Taniguchi I."/>
            <person name="Nakamura K."/>
            <person name="Hayashi T."/>
            <person name="Katayama T."/>
            <person name="Uemura T."/>
            <person name="Hattori Y."/>
        </authorList>
    </citation>
    <scope>NUCLEOTIDE SEQUENCE [LARGE SCALE GENOMIC DNA]</scope>
    <source>
        <strain evidence="1 2">KH-74</strain>
    </source>
</reference>
<accession>A0AAV5RZL7</accession>
<keyword evidence="2" id="KW-1185">Reference proteome</keyword>
<proteinExistence type="predicted"/>